<dbReference type="AlphaFoldDB" id="A0A9D1HHR5"/>
<dbReference type="EMBL" id="DVLT01000027">
    <property type="protein sequence ID" value="HIU02392.1"/>
    <property type="molecule type" value="Genomic_DNA"/>
</dbReference>
<keyword evidence="1" id="KW-0677">Repeat</keyword>
<dbReference type="SUPFAM" id="SSF63520">
    <property type="entry name" value="PTS-regulatory domain, PRD"/>
    <property type="match status" value="2"/>
</dbReference>
<dbReference type="PROSITE" id="PS51372">
    <property type="entry name" value="PRD_2"/>
    <property type="match status" value="2"/>
</dbReference>
<dbReference type="PANTHER" id="PTHR30185">
    <property type="entry name" value="CRYPTIC BETA-GLUCOSIDE BGL OPERON ANTITERMINATOR"/>
    <property type="match status" value="1"/>
</dbReference>
<dbReference type="Gene3D" id="1.10.1790.10">
    <property type="entry name" value="PRD domain"/>
    <property type="match status" value="2"/>
</dbReference>
<dbReference type="Proteomes" id="UP000824164">
    <property type="component" value="Unassembled WGS sequence"/>
</dbReference>
<organism evidence="5 6">
    <name type="scientific">Candidatus Onthocola gallistercoris</name>
    <dbReference type="NCBI Taxonomy" id="2840876"/>
    <lineage>
        <taxon>Bacteria</taxon>
        <taxon>Bacillati</taxon>
        <taxon>Bacillota</taxon>
        <taxon>Bacilli</taxon>
        <taxon>Candidatus Onthocola</taxon>
    </lineage>
</organism>
<dbReference type="InterPro" id="IPR036650">
    <property type="entry name" value="CAT_RNA-bd_dom_sf"/>
</dbReference>
<dbReference type="InterPro" id="IPR036634">
    <property type="entry name" value="PRD_sf"/>
</dbReference>
<dbReference type="Gene3D" id="2.30.24.10">
    <property type="entry name" value="CAT RNA-binding domain"/>
    <property type="match status" value="1"/>
</dbReference>
<feature type="domain" description="PRD" evidence="4">
    <location>
        <begin position="64"/>
        <end position="169"/>
    </location>
</feature>
<sequence>MALKLRKRLNNNAVVAVDEKYQEYVVFGNGIAFAVEKNQIIPEEMIERVFFQKEKTLFQKLIEEMPQKYFDLSCEIIEYIQGNLKVRLSNSIYLTLMDHISFIKERAEKGMLPRNSMKWEISRYYQDEYRLSKKVVELLEDEFDIRLNDDEAASIALHIVNAEVDGQSVHQGMEMIHLVDDILQIICFQTRTSQDEEDLNYQRLVTHVKFFVQRLFKREQAHAGNPLYPMVVKEYPRAHEIAEMVKQFVEKKMNCKIDDEEITYLIVHIQLILKPE</sequence>
<feature type="domain" description="PRD" evidence="4">
    <location>
        <begin position="170"/>
        <end position="276"/>
    </location>
</feature>
<proteinExistence type="predicted"/>
<dbReference type="Pfam" id="PF00874">
    <property type="entry name" value="PRD"/>
    <property type="match status" value="2"/>
</dbReference>
<dbReference type="GO" id="GO:0003723">
    <property type="term" value="F:RNA binding"/>
    <property type="evidence" value="ECO:0007669"/>
    <property type="project" value="InterPro"/>
</dbReference>
<dbReference type="InterPro" id="IPR050661">
    <property type="entry name" value="BglG_antiterminators"/>
</dbReference>
<keyword evidence="2" id="KW-0805">Transcription regulation</keyword>
<evidence type="ECO:0000256" key="3">
    <source>
        <dbReference type="ARBA" id="ARBA00023163"/>
    </source>
</evidence>
<reference evidence="5" key="2">
    <citation type="journal article" date="2021" name="PeerJ">
        <title>Extensive microbial diversity within the chicken gut microbiome revealed by metagenomics and culture.</title>
        <authorList>
            <person name="Gilroy R."/>
            <person name="Ravi A."/>
            <person name="Getino M."/>
            <person name="Pursley I."/>
            <person name="Horton D.L."/>
            <person name="Alikhan N.F."/>
            <person name="Baker D."/>
            <person name="Gharbi K."/>
            <person name="Hall N."/>
            <person name="Watson M."/>
            <person name="Adriaenssens E.M."/>
            <person name="Foster-Nyarko E."/>
            <person name="Jarju S."/>
            <person name="Secka A."/>
            <person name="Antonio M."/>
            <person name="Oren A."/>
            <person name="Chaudhuri R.R."/>
            <person name="La Ragione R."/>
            <person name="Hildebrand F."/>
            <person name="Pallen M.J."/>
        </authorList>
    </citation>
    <scope>NUCLEOTIDE SEQUENCE</scope>
    <source>
        <strain evidence="5">CHK187-14744</strain>
    </source>
</reference>
<name>A0A9D1HHR5_9FIRM</name>
<evidence type="ECO:0000313" key="6">
    <source>
        <dbReference type="Proteomes" id="UP000824164"/>
    </source>
</evidence>
<reference evidence="5" key="1">
    <citation type="submission" date="2020-10" db="EMBL/GenBank/DDBJ databases">
        <authorList>
            <person name="Gilroy R."/>
        </authorList>
    </citation>
    <scope>NUCLEOTIDE SEQUENCE</scope>
    <source>
        <strain evidence="5">CHK187-14744</strain>
    </source>
</reference>
<evidence type="ECO:0000259" key="4">
    <source>
        <dbReference type="PROSITE" id="PS51372"/>
    </source>
</evidence>
<dbReference type="InterPro" id="IPR004341">
    <property type="entry name" value="CAT_RNA-bd_dom"/>
</dbReference>
<evidence type="ECO:0000313" key="5">
    <source>
        <dbReference type="EMBL" id="HIU02392.1"/>
    </source>
</evidence>
<dbReference type="SUPFAM" id="SSF50151">
    <property type="entry name" value="SacY-like RNA-binding domain"/>
    <property type="match status" value="1"/>
</dbReference>
<protein>
    <submittedName>
        <fullName evidence="5">PRD domain-containing protein</fullName>
    </submittedName>
</protein>
<dbReference type="PANTHER" id="PTHR30185:SF18">
    <property type="entry name" value="TRANSCRIPTIONAL REGULATOR MTLR"/>
    <property type="match status" value="1"/>
</dbReference>
<evidence type="ECO:0000256" key="1">
    <source>
        <dbReference type="ARBA" id="ARBA00022737"/>
    </source>
</evidence>
<dbReference type="GO" id="GO:0006355">
    <property type="term" value="P:regulation of DNA-templated transcription"/>
    <property type="evidence" value="ECO:0007669"/>
    <property type="project" value="InterPro"/>
</dbReference>
<comment type="caution">
    <text evidence="5">The sequence shown here is derived from an EMBL/GenBank/DDBJ whole genome shotgun (WGS) entry which is preliminary data.</text>
</comment>
<dbReference type="InterPro" id="IPR011608">
    <property type="entry name" value="PRD"/>
</dbReference>
<accession>A0A9D1HHR5</accession>
<evidence type="ECO:0000256" key="2">
    <source>
        <dbReference type="ARBA" id="ARBA00023015"/>
    </source>
</evidence>
<dbReference type="Pfam" id="PF03123">
    <property type="entry name" value="CAT_RBD"/>
    <property type="match status" value="1"/>
</dbReference>
<keyword evidence="3" id="KW-0804">Transcription</keyword>
<gene>
    <name evidence="5" type="ORF">IAB63_03970</name>
</gene>
<dbReference type="SMART" id="SM01061">
    <property type="entry name" value="CAT_RBD"/>
    <property type="match status" value="1"/>
</dbReference>